<keyword evidence="1" id="KW-0472">Membrane</keyword>
<organism evidence="2 3">
    <name type="scientific">Streptococcus sanguinis</name>
    <dbReference type="NCBI Taxonomy" id="1305"/>
    <lineage>
        <taxon>Bacteria</taxon>
        <taxon>Bacillati</taxon>
        <taxon>Bacillota</taxon>
        <taxon>Bacilli</taxon>
        <taxon>Lactobacillales</taxon>
        <taxon>Streptococcaceae</taxon>
        <taxon>Streptococcus</taxon>
    </lineage>
</organism>
<feature type="transmembrane region" description="Helical" evidence="1">
    <location>
        <begin position="125"/>
        <end position="144"/>
    </location>
</feature>
<proteinExistence type="predicted"/>
<accession>A0A2X3XD59</accession>
<protein>
    <submittedName>
        <fullName evidence="2">Uncharacterized protein</fullName>
    </submittedName>
</protein>
<dbReference type="CDD" id="cd16427">
    <property type="entry name" value="TraM-like"/>
    <property type="match status" value="1"/>
</dbReference>
<evidence type="ECO:0000313" key="3">
    <source>
        <dbReference type="Proteomes" id="UP000249623"/>
    </source>
</evidence>
<evidence type="ECO:0000313" key="2">
    <source>
        <dbReference type="EMBL" id="SQF33711.1"/>
    </source>
</evidence>
<dbReference type="EMBL" id="LS483346">
    <property type="protein sequence ID" value="SQF33711.1"/>
    <property type="molecule type" value="Genomic_DNA"/>
</dbReference>
<dbReference type="AlphaFoldDB" id="A0A2X3XD59"/>
<dbReference type="Proteomes" id="UP000249623">
    <property type="component" value="Chromosome 1"/>
</dbReference>
<keyword evidence="1" id="KW-0812">Transmembrane</keyword>
<dbReference type="RefSeq" id="WP_002926322.1">
    <property type="nucleotide sequence ID" value="NZ_CP071420.1"/>
</dbReference>
<gene>
    <name evidence="2" type="ORF">NCTC11085_00183</name>
</gene>
<evidence type="ECO:0000256" key="1">
    <source>
        <dbReference type="SAM" id="Phobius"/>
    </source>
</evidence>
<name>A0A2X3XD59_STRSA</name>
<sequence length="273" mass="30762">MFLAQHLTNNQQNDYVNRNDLLSYVEKENARLKAVNQVAEMTLIQSNENGEILQKKRIQLPFQGTVEELLQDFGFVDTGKKSKLVFPFKKEKGATDTTIQNSQTVQTVQGSSASNPLKAFSGLKMILLVILLIGLFGGYSVILAGQNKRLKTEVTSLENKVNNLSNLQAVAPQVDVFSRYFISSFYANDRDILDQYLTDSLKKEIEVKDGQLQSVVFEGVKKNGKNYQVSYVLQINQEESKRTVRLTFDVQSDKSGRYGWLVTSQPKEGLYPG</sequence>
<dbReference type="Gene3D" id="3.10.450.540">
    <property type="match status" value="1"/>
</dbReference>
<keyword evidence="1" id="KW-1133">Transmembrane helix</keyword>
<reference evidence="2 3" key="1">
    <citation type="submission" date="2018-06" db="EMBL/GenBank/DDBJ databases">
        <authorList>
            <consortium name="Pathogen Informatics"/>
            <person name="Doyle S."/>
        </authorList>
    </citation>
    <scope>NUCLEOTIDE SEQUENCE [LARGE SCALE GENOMIC DNA]</scope>
    <source>
        <strain evidence="2 3">NCTC11085</strain>
    </source>
</reference>